<keyword evidence="2" id="KW-0238">DNA-binding</keyword>
<dbReference type="AlphaFoldDB" id="A0A2R5EK78"/>
<dbReference type="PANTHER" id="PTHR43280">
    <property type="entry name" value="ARAC-FAMILY TRANSCRIPTIONAL REGULATOR"/>
    <property type="match status" value="1"/>
</dbReference>
<evidence type="ECO:0000256" key="1">
    <source>
        <dbReference type="ARBA" id="ARBA00023015"/>
    </source>
</evidence>
<evidence type="ECO:0000256" key="3">
    <source>
        <dbReference type="ARBA" id="ARBA00023163"/>
    </source>
</evidence>
<dbReference type="PRINTS" id="PR00032">
    <property type="entry name" value="HTHARAC"/>
</dbReference>
<dbReference type="GO" id="GO:0043565">
    <property type="term" value="F:sequence-specific DNA binding"/>
    <property type="evidence" value="ECO:0007669"/>
    <property type="project" value="InterPro"/>
</dbReference>
<accession>A0A2R5EK78</accession>
<feature type="domain" description="HTH araC/xylS-type" evidence="4">
    <location>
        <begin position="136"/>
        <end position="234"/>
    </location>
</feature>
<dbReference type="InterPro" id="IPR018060">
    <property type="entry name" value="HTH_AraC"/>
</dbReference>
<dbReference type="Gene3D" id="1.10.10.60">
    <property type="entry name" value="Homeodomain-like"/>
    <property type="match status" value="2"/>
</dbReference>
<keyword evidence="1" id="KW-0805">Transcription regulation</keyword>
<dbReference type="InterPro" id="IPR009057">
    <property type="entry name" value="Homeodomain-like_sf"/>
</dbReference>
<dbReference type="GO" id="GO:0003700">
    <property type="term" value="F:DNA-binding transcription factor activity"/>
    <property type="evidence" value="ECO:0007669"/>
    <property type="project" value="InterPro"/>
</dbReference>
<dbReference type="SUPFAM" id="SSF51215">
    <property type="entry name" value="Regulatory protein AraC"/>
    <property type="match status" value="1"/>
</dbReference>
<reference evidence="5 6" key="1">
    <citation type="submission" date="2017-08" db="EMBL/GenBank/DDBJ databases">
        <title>Substantial Increase in Enzyme Production by Combined Drug-Resistance Mutations in Paenibacillus agaridevorans.</title>
        <authorList>
            <person name="Tanaka Y."/>
            <person name="Funane K."/>
            <person name="Hosaka T."/>
            <person name="Shiwa Y."/>
            <person name="Fujita N."/>
            <person name="Miyazaki T."/>
            <person name="Yoshikawa H."/>
            <person name="Murakami K."/>
            <person name="Kasahara K."/>
            <person name="Inaoka T."/>
            <person name="Hiraga Y."/>
            <person name="Ochi K."/>
        </authorList>
    </citation>
    <scope>NUCLEOTIDE SEQUENCE [LARGE SCALE GENOMIC DNA]</scope>
    <source>
        <strain evidence="5 6">T-3040</strain>
    </source>
</reference>
<comment type="caution">
    <text evidence="5">The sequence shown here is derived from an EMBL/GenBank/DDBJ whole genome shotgun (WGS) entry which is preliminary data.</text>
</comment>
<dbReference type="InterPro" id="IPR037923">
    <property type="entry name" value="HTH-like"/>
</dbReference>
<dbReference type="EMBL" id="BDQX01000068">
    <property type="protein sequence ID" value="GBG06947.1"/>
    <property type="molecule type" value="Genomic_DNA"/>
</dbReference>
<dbReference type="SMART" id="SM00342">
    <property type="entry name" value="HTH_ARAC"/>
    <property type="match status" value="1"/>
</dbReference>
<sequence>MLLIEKGEGRFEVGGTTIEGKEGMLLFYQRGIWHREDSLKHPFHSIYIGFDNLRIRRLENDFFFDRDAVPVLHLGEHFPVVRSLMLKCLDAFYSNEPESRTIADHLLGILFAKLSGIAHYKGQNDKTERAGGDAVLTARRYIEERYREPITLDRLAEVAYVNKYYLAHSFKEQLGQSPIQFLIRYRLEVACYYLRATERSIGEIAEQVGYQSEPSFYHLFRRVIGVTPLQYRDGRKE</sequence>
<keyword evidence="3" id="KW-0804">Transcription</keyword>
<dbReference type="PANTHER" id="PTHR43280:SF28">
    <property type="entry name" value="HTH-TYPE TRANSCRIPTIONAL ACTIVATOR RHAS"/>
    <property type="match status" value="1"/>
</dbReference>
<organism evidence="5 6">
    <name type="scientific">Paenibacillus agaridevorans</name>
    <dbReference type="NCBI Taxonomy" id="171404"/>
    <lineage>
        <taxon>Bacteria</taxon>
        <taxon>Bacillati</taxon>
        <taxon>Bacillota</taxon>
        <taxon>Bacilli</taxon>
        <taxon>Bacillales</taxon>
        <taxon>Paenibacillaceae</taxon>
        <taxon>Paenibacillus</taxon>
    </lineage>
</organism>
<proteinExistence type="predicted"/>
<dbReference type="InterPro" id="IPR018062">
    <property type="entry name" value="HTH_AraC-typ_CS"/>
</dbReference>
<name>A0A2R5EK78_9BACL</name>
<evidence type="ECO:0000313" key="5">
    <source>
        <dbReference type="EMBL" id="GBG06947.1"/>
    </source>
</evidence>
<dbReference type="Proteomes" id="UP000245202">
    <property type="component" value="Unassembled WGS sequence"/>
</dbReference>
<dbReference type="InterPro" id="IPR020449">
    <property type="entry name" value="Tscrpt_reg_AraC-type_HTH"/>
</dbReference>
<evidence type="ECO:0000256" key="2">
    <source>
        <dbReference type="ARBA" id="ARBA00023125"/>
    </source>
</evidence>
<dbReference type="PROSITE" id="PS01124">
    <property type="entry name" value="HTH_ARAC_FAMILY_2"/>
    <property type="match status" value="1"/>
</dbReference>
<evidence type="ECO:0000313" key="6">
    <source>
        <dbReference type="Proteomes" id="UP000245202"/>
    </source>
</evidence>
<dbReference type="SUPFAM" id="SSF46689">
    <property type="entry name" value="Homeodomain-like"/>
    <property type="match status" value="2"/>
</dbReference>
<dbReference type="Pfam" id="PF12833">
    <property type="entry name" value="HTH_18"/>
    <property type="match status" value="1"/>
</dbReference>
<dbReference type="PROSITE" id="PS00041">
    <property type="entry name" value="HTH_ARAC_FAMILY_1"/>
    <property type="match status" value="1"/>
</dbReference>
<keyword evidence="6" id="KW-1185">Reference proteome</keyword>
<gene>
    <name evidence="5" type="ORF">PAT3040_01489</name>
</gene>
<evidence type="ECO:0000259" key="4">
    <source>
        <dbReference type="PROSITE" id="PS01124"/>
    </source>
</evidence>
<protein>
    <submittedName>
        <fullName evidence="5">AraC family transcriptional regulator</fullName>
    </submittedName>
</protein>